<sequence>MEDRFGYGAIVRAMRPEEREEMLGLLLEAVAGEMPAGAEEEPPEACPRCGCPRTVRRGRDADGAQ</sequence>
<keyword evidence="2" id="KW-1185">Reference proteome</keyword>
<reference evidence="1 2" key="1">
    <citation type="submission" date="2008-10" db="EMBL/GenBank/DDBJ databases">
        <title>Draft genome sequence of Collinsella stercoris (DSM 13279).</title>
        <authorList>
            <person name="Sudarsanam P."/>
            <person name="Ley R."/>
            <person name="Guruge J."/>
            <person name="Turnbaugh P.J."/>
            <person name="Mahowald M."/>
            <person name="Liep D."/>
            <person name="Gordon J."/>
        </authorList>
    </citation>
    <scope>NUCLEOTIDE SEQUENCE [LARGE SCALE GENOMIC DNA]</scope>
    <source>
        <strain evidence="1 2">DSM 13279</strain>
    </source>
</reference>
<comment type="caution">
    <text evidence="1">The sequence shown here is derived from an EMBL/GenBank/DDBJ whole genome shotgun (WGS) entry which is preliminary data.</text>
</comment>
<protein>
    <submittedName>
        <fullName evidence="1">Uncharacterized protein</fullName>
    </submittedName>
</protein>
<dbReference type="AlphaFoldDB" id="B6G8L5"/>
<dbReference type="Proteomes" id="UP000003560">
    <property type="component" value="Unassembled WGS sequence"/>
</dbReference>
<dbReference type="RefSeq" id="WP_006720068.1">
    <property type="nucleotide sequence ID" value="NZ_DS995474.1"/>
</dbReference>
<name>B6G8L5_9ACTN</name>
<dbReference type="EMBL" id="ABXJ01000022">
    <property type="protein sequence ID" value="EEA91400.1"/>
    <property type="molecule type" value="Genomic_DNA"/>
</dbReference>
<accession>B6G8L5</accession>
<feature type="non-terminal residue" evidence="1">
    <location>
        <position position="65"/>
    </location>
</feature>
<gene>
    <name evidence="1" type="ORF">COLSTE_00406</name>
</gene>
<proteinExistence type="predicted"/>
<organism evidence="1 2">
    <name type="scientific">Collinsella stercoris DSM 13279</name>
    <dbReference type="NCBI Taxonomy" id="445975"/>
    <lineage>
        <taxon>Bacteria</taxon>
        <taxon>Bacillati</taxon>
        <taxon>Actinomycetota</taxon>
        <taxon>Coriobacteriia</taxon>
        <taxon>Coriobacteriales</taxon>
        <taxon>Coriobacteriaceae</taxon>
        <taxon>Collinsella</taxon>
    </lineage>
</organism>
<evidence type="ECO:0000313" key="2">
    <source>
        <dbReference type="Proteomes" id="UP000003560"/>
    </source>
</evidence>
<evidence type="ECO:0000313" key="1">
    <source>
        <dbReference type="EMBL" id="EEA91400.1"/>
    </source>
</evidence>
<reference evidence="1 2" key="2">
    <citation type="submission" date="2008-10" db="EMBL/GenBank/DDBJ databases">
        <authorList>
            <person name="Fulton L."/>
            <person name="Clifton S."/>
            <person name="Fulton B."/>
            <person name="Xu J."/>
            <person name="Minx P."/>
            <person name="Pepin K.H."/>
            <person name="Johnson M."/>
            <person name="Thiruvilangam P."/>
            <person name="Bhonagiri V."/>
            <person name="Nash W.E."/>
            <person name="Mardis E.R."/>
            <person name="Wilson R.K."/>
        </authorList>
    </citation>
    <scope>NUCLEOTIDE SEQUENCE [LARGE SCALE GENOMIC DNA]</scope>
    <source>
        <strain evidence="1 2">DSM 13279</strain>
    </source>
</reference>
<dbReference type="HOGENOM" id="CLU_2854792_0_0_11"/>